<name>A0ABU6S944_9FABA</name>
<accession>A0ABU6S944</accession>
<proteinExistence type="predicted"/>
<gene>
    <name evidence="1" type="ORF">PIB30_022105</name>
</gene>
<reference evidence="1 2" key="1">
    <citation type="journal article" date="2023" name="Plants (Basel)">
        <title>Bridging the Gap: Combining Genomics and Transcriptomics Approaches to Understand Stylosanthes scabra, an Orphan Legume from the Brazilian Caatinga.</title>
        <authorList>
            <person name="Ferreira-Neto J.R.C."/>
            <person name="da Silva M.D."/>
            <person name="Binneck E."/>
            <person name="de Melo N.F."/>
            <person name="da Silva R.H."/>
            <person name="de Melo A.L.T.M."/>
            <person name="Pandolfi V."/>
            <person name="Bustamante F.O."/>
            <person name="Brasileiro-Vidal A.C."/>
            <person name="Benko-Iseppon A.M."/>
        </authorList>
    </citation>
    <scope>NUCLEOTIDE SEQUENCE [LARGE SCALE GENOMIC DNA]</scope>
    <source>
        <tissue evidence="1">Leaves</tissue>
    </source>
</reference>
<dbReference type="EMBL" id="JASCZI010060489">
    <property type="protein sequence ID" value="MED6132792.1"/>
    <property type="molecule type" value="Genomic_DNA"/>
</dbReference>
<sequence>MPSRRGHHGAAMASDLIAAWLETSDPPPLRDLHRSATTSSSEFCVGLHPPTTTLSTSSAPLIGRIMLATEKTSSMAEGVAPVEQWWKVSGSGGSA</sequence>
<comment type="caution">
    <text evidence="1">The sequence shown here is derived from an EMBL/GenBank/DDBJ whole genome shotgun (WGS) entry which is preliminary data.</text>
</comment>
<organism evidence="1 2">
    <name type="scientific">Stylosanthes scabra</name>
    <dbReference type="NCBI Taxonomy" id="79078"/>
    <lineage>
        <taxon>Eukaryota</taxon>
        <taxon>Viridiplantae</taxon>
        <taxon>Streptophyta</taxon>
        <taxon>Embryophyta</taxon>
        <taxon>Tracheophyta</taxon>
        <taxon>Spermatophyta</taxon>
        <taxon>Magnoliopsida</taxon>
        <taxon>eudicotyledons</taxon>
        <taxon>Gunneridae</taxon>
        <taxon>Pentapetalae</taxon>
        <taxon>rosids</taxon>
        <taxon>fabids</taxon>
        <taxon>Fabales</taxon>
        <taxon>Fabaceae</taxon>
        <taxon>Papilionoideae</taxon>
        <taxon>50 kb inversion clade</taxon>
        <taxon>dalbergioids sensu lato</taxon>
        <taxon>Dalbergieae</taxon>
        <taxon>Pterocarpus clade</taxon>
        <taxon>Stylosanthes</taxon>
    </lineage>
</organism>
<dbReference type="Proteomes" id="UP001341840">
    <property type="component" value="Unassembled WGS sequence"/>
</dbReference>
<keyword evidence="2" id="KW-1185">Reference proteome</keyword>
<evidence type="ECO:0000313" key="2">
    <source>
        <dbReference type="Proteomes" id="UP001341840"/>
    </source>
</evidence>
<evidence type="ECO:0000313" key="1">
    <source>
        <dbReference type="EMBL" id="MED6132792.1"/>
    </source>
</evidence>
<protein>
    <submittedName>
        <fullName evidence="1">Uncharacterized protein</fullName>
    </submittedName>
</protein>